<reference evidence="23" key="1">
    <citation type="submission" date="2012-12" db="EMBL/GenBank/DDBJ databases">
        <authorList>
            <person name="Hellsten U."/>
            <person name="Grimwood J."/>
            <person name="Chapman J.A."/>
            <person name="Shapiro H."/>
            <person name="Aerts A."/>
            <person name="Otillar R.P."/>
            <person name="Terry A.Y."/>
            <person name="Boore J.L."/>
            <person name="Simakov O."/>
            <person name="Marletaz F."/>
            <person name="Cho S.-J."/>
            <person name="Edsinger-Gonzales E."/>
            <person name="Havlak P."/>
            <person name="Kuo D.-H."/>
            <person name="Larsson T."/>
            <person name="Lv J."/>
            <person name="Arendt D."/>
            <person name="Savage R."/>
            <person name="Osoegawa K."/>
            <person name="de Jong P."/>
            <person name="Lindberg D.R."/>
            <person name="Seaver E.C."/>
            <person name="Weisblat D.A."/>
            <person name="Putnam N.H."/>
            <person name="Grigoriev I.V."/>
            <person name="Rokhsar D.S."/>
        </authorList>
    </citation>
    <scope>NUCLEOTIDE SEQUENCE</scope>
    <source>
        <strain evidence="23">I ESC-2004</strain>
    </source>
</reference>
<evidence type="ECO:0000259" key="20">
    <source>
        <dbReference type="PROSITE" id="PS51789"/>
    </source>
</evidence>
<evidence type="ECO:0000256" key="9">
    <source>
        <dbReference type="ARBA" id="ARBA00022806"/>
    </source>
</evidence>
<dbReference type="GO" id="GO:0003724">
    <property type="term" value="F:RNA helicase activity"/>
    <property type="evidence" value="ECO:0007669"/>
    <property type="project" value="UniProtKB-EC"/>
</dbReference>
<keyword evidence="8" id="KW-0378">Hydrolase</keyword>
<evidence type="ECO:0000256" key="7">
    <source>
        <dbReference type="ARBA" id="ARBA00022741"/>
    </source>
</evidence>
<dbReference type="InterPro" id="IPR027417">
    <property type="entry name" value="P-loop_NTPase"/>
</dbReference>
<feature type="compositionally biased region" description="Polar residues" evidence="17">
    <location>
        <begin position="14"/>
        <end position="25"/>
    </location>
</feature>
<reference evidence="22" key="3">
    <citation type="submission" date="2015-06" db="UniProtKB">
        <authorList>
            <consortium name="EnsemblMetazoa"/>
        </authorList>
    </citation>
    <scope>IDENTIFICATION</scope>
</reference>
<keyword evidence="11" id="KW-0067">ATP-binding</keyword>
<dbReference type="EMBL" id="KB296320">
    <property type="protein sequence ID" value="ELU11899.1"/>
    <property type="molecule type" value="Genomic_DNA"/>
</dbReference>
<evidence type="ECO:0000256" key="17">
    <source>
        <dbReference type="SAM" id="MobiDB-lite"/>
    </source>
</evidence>
<accession>R7V019</accession>
<dbReference type="InterPro" id="IPR051363">
    <property type="entry name" value="RLR_Helicase"/>
</dbReference>
<dbReference type="STRING" id="283909.R7V019"/>
<dbReference type="Gene3D" id="1.20.1320.30">
    <property type="match status" value="1"/>
</dbReference>
<keyword evidence="7" id="KW-0547">Nucleotide-binding</keyword>
<dbReference type="PANTHER" id="PTHR14074:SF16">
    <property type="entry name" value="ANTIVIRAL INNATE IMMUNE RESPONSE RECEPTOR RIG-I"/>
    <property type="match status" value="1"/>
</dbReference>
<protein>
    <recommendedName>
        <fullName evidence="3">RNA helicase</fullName>
        <ecNumber evidence="3">3.6.4.13</ecNumber>
    </recommendedName>
</protein>
<dbReference type="InterPro" id="IPR014001">
    <property type="entry name" value="Helicase_ATP-bd"/>
</dbReference>
<dbReference type="EC" id="3.6.4.13" evidence="3"/>
<dbReference type="InterPro" id="IPR021673">
    <property type="entry name" value="RLR_CTR"/>
</dbReference>
<organism evidence="21">
    <name type="scientific">Capitella teleta</name>
    <name type="common">Polychaete worm</name>
    <dbReference type="NCBI Taxonomy" id="283909"/>
    <lineage>
        <taxon>Eukaryota</taxon>
        <taxon>Metazoa</taxon>
        <taxon>Spiralia</taxon>
        <taxon>Lophotrochozoa</taxon>
        <taxon>Annelida</taxon>
        <taxon>Polychaeta</taxon>
        <taxon>Sedentaria</taxon>
        <taxon>Scolecida</taxon>
        <taxon>Capitellidae</taxon>
        <taxon>Capitella</taxon>
    </lineage>
</organism>
<proteinExistence type="inferred from homology"/>
<dbReference type="Gene3D" id="2.170.150.30">
    <property type="entry name" value="RIG-I-like receptor, C-terminal regulatory domain"/>
    <property type="match status" value="1"/>
</dbReference>
<comment type="catalytic activity">
    <reaction evidence="15">
        <text>ATP + H2O = ADP + phosphate + H(+)</text>
        <dbReference type="Rhea" id="RHEA:13065"/>
        <dbReference type="ChEBI" id="CHEBI:15377"/>
        <dbReference type="ChEBI" id="CHEBI:15378"/>
        <dbReference type="ChEBI" id="CHEBI:30616"/>
        <dbReference type="ChEBI" id="CHEBI:43474"/>
        <dbReference type="ChEBI" id="CHEBI:456216"/>
        <dbReference type="EC" id="3.6.4.13"/>
    </reaction>
    <physiologicalReaction direction="left-to-right" evidence="15">
        <dbReference type="Rhea" id="RHEA:13066"/>
    </physiologicalReaction>
</comment>
<evidence type="ECO:0000256" key="13">
    <source>
        <dbReference type="ARBA" id="ARBA00022884"/>
    </source>
</evidence>
<evidence type="ECO:0000256" key="16">
    <source>
        <dbReference type="SAM" id="Coils"/>
    </source>
</evidence>
<evidence type="ECO:0000256" key="5">
    <source>
        <dbReference type="ARBA" id="ARBA00022588"/>
    </source>
</evidence>
<evidence type="ECO:0000256" key="12">
    <source>
        <dbReference type="ARBA" id="ARBA00022859"/>
    </source>
</evidence>
<dbReference type="SMART" id="SM00487">
    <property type="entry name" value="DEXDc"/>
    <property type="match status" value="1"/>
</dbReference>
<dbReference type="PANTHER" id="PTHR14074">
    <property type="entry name" value="HELICASE WITH DEATH DOMAIN-RELATED"/>
    <property type="match status" value="1"/>
</dbReference>
<dbReference type="EnsemblMetazoa" id="CapteT221268">
    <property type="protein sequence ID" value="CapteP221268"/>
    <property type="gene ID" value="CapteG221268"/>
</dbReference>
<keyword evidence="10" id="KW-0862">Zinc</keyword>
<dbReference type="PROSITE" id="PS51194">
    <property type="entry name" value="HELICASE_CTER"/>
    <property type="match status" value="1"/>
</dbReference>
<evidence type="ECO:0000256" key="8">
    <source>
        <dbReference type="ARBA" id="ARBA00022801"/>
    </source>
</evidence>
<evidence type="ECO:0000256" key="3">
    <source>
        <dbReference type="ARBA" id="ARBA00012552"/>
    </source>
</evidence>
<keyword evidence="13" id="KW-0694">RNA-binding</keyword>
<keyword evidence="23" id="KW-1185">Reference proteome</keyword>
<dbReference type="GO" id="GO:0005737">
    <property type="term" value="C:cytoplasm"/>
    <property type="evidence" value="ECO:0007669"/>
    <property type="project" value="UniProtKB-SubCell"/>
</dbReference>
<keyword evidence="6" id="KW-0479">Metal-binding</keyword>
<evidence type="ECO:0000313" key="21">
    <source>
        <dbReference type="EMBL" id="ELU11899.1"/>
    </source>
</evidence>
<dbReference type="PROSITE" id="PS51192">
    <property type="entry name" value="HELICASE_ATP_BIND_1"/>
    <property type="match status" value="1"/>
</dbReference>
<feature type="domain" description="RLR CTR" evidence="20">
    <location>
        <begin position="603"/>
        <end position="734"/>
    </location>
</feature>
<dbReference type="AlphaFoldDB" id="R7V019"/>
<dbReference type="OrthoDB" id="416741at2759"/>
<keyword evidence="14" id="KW-0051">Antiviral defense</keyword>
<dbReference type="PROSITE" id="PS51789">
    <property type="entry name" value="RLR_CTR"/>
    <property type="match status" value="1"/>
</dbReference>
<dbReference type="HOGENOM" id="CLU_006888_2_0_1"/>
<evidence type="ECO:0000256" key="11">
    <source>
        <dbReference type="ARBA" id="ARBA00022840"/>
    </source>
</evidence>
<reference evidence="21 23" key="2">
    <citation type="journal article" date="2013" name="Nature">
        <title>Insights into bilaterian evolution from three spiralian genomes.</title>
        <authorList>
            <person name="Simakov O."/>
            <person name="Marletaz F."/>
            <person name="Cho S.J."/>
            <person name="Edsinger-Gonzales E."/>
            <person name="Havlak P."/>
            <person name="Hellsten U."/>
            <person name="Kuo D.H."/>
            <person name="Larsson T."/>
            <person name="Lv J."/>
            <person name="Arendt D."/>
            <person name="Savage R."/>
            <person name="Osoegawa K."/>
            <person name="de Jong P."/>
            <person name="Grimwood J."/>
            <person name="Chapman J.A."/>
            <person name="Shapiro H."/>
            <person name="Aerts A."/>
            <person name="Otillar R.P."/>
            <person name="Terry A.Y."/>
            <person name="Boore J.L."/>
            <person name="Grigoriev I.V."/>
            <person name="Lindberg D.R."/>
            <person name="Seaver E.C."/>
            <person name="Weisblat D.A."/>
            <person name="Putnam N.H."/>
            <person name="Rokhsar D.S."/>
        </authorList>
    </citation>
    <scope>NUCLEOTIDE SEQUENCE</scope>
    <source>
        <strain evidence="21 23">I ESC-2004</strain>
    </source>
</reference>
<dbReference type="InterPro" id="IPR011545">
    <property type="entry name" value="DEAD/DEAH_box_helicase_dom"/>
</dbReference>
<feature type="region of interest" description="Disordered" evidence="17">
    <location>
        <begin position="1"/>
        <end position="25"/>
    </location>
</feature>
<dbReference type="InterPro" id="IPR038557">
    <property type="entry name" value="RLR_C_sf"/>
</dbReference>
<evidence type="ECO:0000259" key="18">
    <source>
        <dbReference type="PROSITE" id="PS51192"/>
    </source>
</evidence>
<dbReference type="SUPFAM" id="SSF52540">
    <property type="entry name" value="P-loop containing nucleoside triphosphate hydrolases"/>
    <property type="match status" value="1"/>
</dbReference>
<dbReference type="Proteomes" id="UP000014760">
    <property type="component" value="Unassembled WGS sequence"/>
</dbReference>
<evidence type="ECO:0000313" key="23">
    <source>
        <dbReference type="Proteomes" id="UP000014760"/>
    </source>
</evidence>
<keyword evidence="4" id="KW-0963">Cytoplasm</keyword>
<dbReference type="GO" id="GO:0045087">
    <property type="term" value="P:innate immune response"/>
    <property type="evidence" value="ECO:0007669"/>
    <property type="project" value="UniProtKB-KW"/>
</dbReference>
<dbReference type="GO" id="GO:0003723">
    <property type="term" value="F:RNA binding"/>
    <property type="evidence" value="ECO:0007669"/>
    <property type="project" value="UniProtKB-KW"/>
</dbReference>
<dbReference type="EMBL" id="AMQN01005576">
    <property type="status" value="NOT_ANNOTATED_CDS"/>
    <property type="molecule type" value="Genomic_DNA"/>
</dbReference>
<dbReference type="GO" id="GO:0016787">
    <property type="term" value="F:hydrolase activity"/>
    <property type="evidence" value="ECO:0007669"/>
    <property type="project" value="UniProtKB-KW"/>
</dbReference>
<keyword evidence="16" id="KW-0175">Coiled coil</keyword>
<feature type="coiled-coil region" evidence="16">
    <location>
        <begin position="542"/>
        <end position="609"/>
    </location>
</feature>
<evidence type="ECO:0000256" key="1">
    <source>
        <dbReference type="ARBA" id="ARBA00004496"/>
    </source>
</evidence>
<feature type="domain" description="Helicase ATP-binding" evidence="18">
    <location>
        <begin position="82"/>
        <end position="260"/>
    </location>
</feature>
<feature type="domain" description="Helicase C-terminal" evidence="19">
    <location>
        <begin position="412"/>
        <end position="577"/>
    </location>
</feature>
<dbReference type="GO" id="GO:0046872">
    <property type="term" value="F:metal ion binding"/>
    <property type="evidence" value="ECO:0007669"/>
    <property type="project" value="UniProtKB-KW"/>
</dbReference>
<comment type="subcellular location">
    <subcellularLocation>
        <location evidence="1">Cytoplasm</location>
    </subcellularLocation>
</comment>
<evidence type="ECO:0000313" key="22">
    <source>
        <dbReference type="EnsemblMetazoa" id="CapteP221268"/>
    </source>
</evidence>
<dbReference type="OMA" id="QHYENEF"/>
<gene>
    <name evidence="21" type="ORF">CAPTEDRAFT_221268</name>
</gene>
<evidence type="ECO:0000256" key="15">
    <source>
        <dbReference type="ARBA" id="ARBA00049390"/>
    </source>
</evidence>
<evidence type="ECO:0000256" key="2">
    <source>
        <dbReference type="ARBA" id="ARBA00006866"/>
    </source>
</evidence>
<keyword evidence="5" id="KW-0399">Innate immunity</keyword>
<dbReference type="InterPro" id="IPR041204">
    <property type="entry name" value="RIG-I-like_C"/>
</dbReference>
<dbReference type="Pfam" id="PF11648">
    <property type="entry name" value="RIG-I_C-RD"/>
    <property type="match status" value="1"/>
</dbReference>
<dbReference type="Pfam" id="PF18119">
    <property type="entry name" value="RIG-I_C"/>
    <property type="match status" value="1"/>
</dbReference>
<dbReference type="SMART" id="SM00490">
    <property type="entry name" value="HELICc"/>
    <property type="match status" value="1"/>
</dbReference>
<dbReference type="Gene3D" id="3.40.50.300">
    <property type="entry name" value="P-loop containing nucleotide triphosphate hydrolases"/>
    <property type="match status" value="2"/>
</dbReference>
<evidence type="ECO:0000256" key="6">
    <source>
        <dbReference type="ARBA" id="ARBA00022723"/>
    </source>
</evidence>
<dbReference type="GO" id="GO:0005524">
    <property type="term" value="F:ATP binding"/>
    <property type="evidence" value="ECO:0007669"/>
    <property type="project" value="UniProtKB-KW"/>
</dbReference>
<dbReference type="Pfam" id="PF00271">
    <property type="entry name" value="Helicase_C"/>
    <property type="match status" value="1"/>
</dbReference>
<evidence type="ECO:0000256" key="10">
    <source>
        <dbReference type="ARBA" id="ARBA00022833"/>
    </source>
</evidence>
<name>R7V019_CAPTE</name>
<dbReference type="GO" id="GO:0051607">
    <property type="term" value="P:defense response to virus"/>
    <property type="evidence" value="ECO:0007669"/>
    <property type="project" value="UniProtKB-KW"/>
</dbReference>
<evidence type="ECO:0000259" key="19">
    <source>
        <dbReference type="PROSITE" id="PS51194"/>
    </source>
</evidence>
<evidence type="ECO:0000256" key="4">
    <source>
        <dbReference type="ARBA" id="ARBA00022490"/>
    </source>
</evidence>
<dbReference type="Pfam" id="PF00270">
    <property type="entry name" value="DEAD"/>
    <property type="match status" value="1"/>
</dbReference>
<keyword evidence="12" id="KW-0391">Immunity</keyword>
<comment type="similarity">
    <text evidence="2">Belongs to the helicase family. RLR subfamily.</text>
</comment>
<dbReference type="InterPro" id="IPR001650">
    <property type="entry name" value="Helicase_C-like"/>
</dbReference>
<keyword evidence="9" id="KW-0347">Helicase</keyword>
<sequence>MSDADATSLKRPSGSASGTSAGELNNLNNVHIGEATTADMHYNIPNKIPKTEKCATSGISNIKLETNLGIPRRLYQIELVDRILELKGANAVIVAPTNSGKTLVAADILKNHFDKVPGSKAVFLVPNGLLAQQQGEALGKYLPKANTKVLRGEACTSEQINDLLQTTDILVMTPQILINAYDDAFDQDKPSFPISLIVLDECHHCVKKAPYSQLMEIFHLHLPGRPEPLPKLPQVIGLTASVRISTSKTDTAECNIFKLLANMDARLVMVEKNKDELAFYCAPPEEILVEYKDRFQIDVVIKPRKKKADLAYVQWLRNISTKLISLIEDAECKHDLVSCVEYLDMYNNSLMLNYECRSTDAYNYLKERAKTLMYKESRPESTDAWLADKYKGKIGTIEHYLCSSDENSWLAVLKEHIMKTKKPGAPMRCIIFCRTREICSALVDWANDSEELCDLNPGFITGSNASTSSKGLTNQQQNEIKQEFLDGRRQILFATSVAQEGVDVKKCDNVICYNFTSDMVARIQTRGRARKSGATYTVLATKQRLKDEEKSKQNEIKQNEVLQKIIQMPHPEFTRLLQREQKTLLADLRNNAILEEQKKQNHKRELQEQGKDYSLICGHCSDFAFSCEELRKVNRHHHVVMDEDFLKTRVDLDLGTFVGEKWPMWFQFAKMHCKNPKCRRFLGPVCHYNKKTYALPKIEMFTVVAPNGENIKTLKAWKDCPFHVERFQPENPLFERTIDN</sequence>
<evidence type="ECO:0000256" key="14">
    <source>
        <dbReference type="ARBA" id="ARBA00023118"/>
    </source>
</evidence>